<dbReference type="EMBL" id="JASNQZ010000001">
    <property type="protein sequence ID" value="KAL0961303.1"/>
    <property type="molecule type" value="Genomic_DNA"/>
</dbReference>
<comment type="caution">
    <text evidence="1">The sequence shown here is derived from an EMBL/GenBank/DDBJ whole genome shotgun (WGS) entry which is preliminary data.</text>
</comment>
<accession>A0ABR3K236</accession>
<dbReference type="Proteomes" id="UP001556367">
    <property type="component" value="Unassembled WGS sequence"/>
</dbReference>
<organism evidence="1 2">
    <name type="scientific">Hohenbuehelia grisea</name>
    <dbReference type="NCBI Taxonomy" id="104357"/>
    <lineage>
        <taxon>Eukaryota</taxon>
        <taxon>Fungi</taxon>
        <taxon>Dikarya</taxon>
        <taxon>Basidiomycota</taxon>
        <taxon>Agaricomycotina</taxon>
        <taxon>Agaricomycetes</taxon>
        <taxon>Agaricomycetidae</taxon>
        <taxon>Agaricales</taxon>
        <taxon>Pleurotineae</taxon>
        <taxon>Pleurotaceae</taxon>
        <taxon>Hohenbuehelia</taxon>
    </lineage>
</organism>
<evidence type="ECO:0000313" key="1">
    <source>
        <dbReference type="EMBL" id="KAL0961303.1"/>
    </source>
</evidence>
<dbReference type="SUPFAM" id="SSF55729">
    <property type="entry name" value="Acyl-CoA N-acyltransferases (Nat)"/>
    <property type="match status" value="1"/>
</dbReference>
<protein>
    <recommendedName>
        <fullName evidence="3">N-acetyltransferase domain-containing protein</fullName>
    </recommendedName>
</protein>
<dbReference type="Gene3D" id="3.40.630.30">
    <property type="match status" value="1"/>
</dbReference>
<evidence type="ECO:0000313" key="2">
    <source>
        <dbReference type="Proteomes" id="UP001556367"/>
    </source>
</evidence>
<dbReference type="InterPro" id="IPR016181">
    <property type="entry name" value="Acyl_CoA_acyltransferase"/>
</dbReference>
<keyword evidence="2" id="KW-1185">Reference proteome</keyword>
<name>A0ABR3K236_9AGAR</name>
<sequence length="241" mass="27346">MPPGPVNLSECIATINLVRNSRQPLHFTIDVSYPGYEGYIATLSGSLIDRYACSSHFHLMMERDSEESFIFGTTLFDRCTRLHPWLRNNGFHRGSGCWGLELNHGGIIYVQDINVQSDLRNQGIGSWTLQQLFSSILGAKDHVYCWPSPTESHPAGDHQTLFKQLLSFFRQNGFRRIGLTQFFAYSPKNNHPSRLIPPTNDIDPEETNGIIAPQASSAFEHFTVWTRQTLTESQIILFISL</sequence>
<gene>
    <name evidence="1" type="ORF">HGRIS_006262</name>
</gene>
<proteinExistence type="predicted"/>
<evidence type="ECO:0008006" key="3">
    <source>
        <dbReference type="Google" id="ProtNLM"/>
    </source>
</evidence>
<reference evidence="2" key="1">
    <citation type="submission" date="2024-06" db="EMBL/GenBank/DDBJ databases">
        <title>Multi-omics analyses provide insights into the biosynthesis of the anticancer antibiotic pleurotin in Hohenbuehelia grisea.</title>
        <authorList>
            <person name="Weaver J.A."/>
            <person name="Alberti F."/>
        </authorList>
    </citation>
    <scope>NUCLEOTIDE SEQUENCE [LARGE SCALE GENOMIC DNA]</scope>
    <source>
        <strain evidence="2">T-177</strain>
    </source>
</reference>